<evidence type="ECO:0000313" key="1">
    <source>
        <dbReference type="EMBL" id="PYI07788.1"/>
    </source>
</evidence>
<gene>
    <name evidence="1" type="ORF">BO78DRAFT_340668</name>
</gene>
<dbReference type="EMBL" id="KZ826339">
    <property type="protein sequence ID" value="PYI07788.1"/>
    <property type="molecule type" value="Genomic_DNA"/>
</dbReference>
<name>A0A319EM49_ASPSB</name>
<proteinExistence type="predicted"/>
<sequence>MPQTVLSILCGTWNLDSEHEIQLIFYDNGTGEVILRHIFNAWIAAETEWKVISPQPLDQMFLSGDTSHTPETQFLAQFDMEINLTKRAITTRGSTEDYILNEENLIDDAFLPKTYSVRLEKGMFKTAFERTAGPVRSWAPSYAYQLVFDKSPFPPRQEWRDLEDVPEPPFLGISEWKEFCSRPLSKDNKDI</sequence>
<dbReference type="OrthoDB" id="2935237at2759"/>
<organism evidence="1 2">
    <name type="scientific">Aspergillus sclerotiicarbonarius (strain CBS 121057 / IBT 28362)</name>
    <dbReference type="NCBI Taxonomy" id="1448318"/>
    <lineage>
        <taxon>Eukaryota</taxon>
        <taxon>Fungi</taxon>
        <taxon>Dikarya</taxon>
        <taxon>Ascomycota</taxon>
        <taxon>Pezizomycotina</taxon>
        <taxon>Eurotiomycetes</taxon>
        <taxon>Eurotiomycetidae</taxon>
        <taxon>Eurotiales</taxon>
        <taxon>Aspergillaceae</taxon>
        <taxon>Aspergillus</taxon>
        <taxon>Aspergillus subgen. Circumdati</taxon>
    </lineage>
</organism>
<protein>
    <submittedName>
        <fullName evidence="1">Uncharacterized protein</fullName>
    </submittedName>
</protein>
<keyword evidence="2" id="KW-1185">Reference proteome</keyword>
<accession>A0A319EM49</accession>
<evidence type="ECO:0000313" key="2">
    <source>
        <dbReference type="Proteomes" id="UP000248423"/>
    </source>
</evidence>
<dbReference type="AlphaFoldDB" id="A0A319EM49"/>
<reference evidence="1 2" key="1">
    <citation type="submission" date="2018-02" db="EMBL/GenBank/DDBJ databases">
        <title>The genomes of Aspergillus section Nigri reveals drivers in fungal speciation.</title>
        <authorList>
            <consortium name="DOE Joint Genome Institute"/>
            <person name="Vesth T.C."/>
            <person name="Nybo J."/>
            <person name="Theobald S."/>
            <person name="Brandl J."/>
            <person name="Frisvad J.C."/>
            <person name="Nielsen K.F."/>
            <person name="Lyhne E.K."/>
            <person name="Kogle M.E."/>
            <person name="Kuo A."/>
            <person name="Riley R."/>
            <person name="Clum A."/>
            <person name="Nolan M."/>
            <person name="Lipzen A."/>
            <person name="Salamov A."/>
            <person name="Henrissat B."/>
            <person name="Wiebenga A."/>
            <person name="De vries R.P."/>
            <person name="Grigoriev I.V."/>
            <person name="Mortensen U.H."/>
            <person name="Andersen M.R."/>
            <person name="Baker S.E."/>
        </authorList>
    </citation>
    <scope>NUCLEOTIDE SEQUENCE [LARGE SCALE GENOMIC DNA]</scope>
    <source>
        <strain evidence="1 2">CBS 121057</strain>
    </source>
</reference>
<dbReference type="Proteomes" id="UP000248423">
    <property type="component" value="Unassembled WGS sequence"/>
</dbReference>
<dbReference type="VEuPathDB" id="FungiDB:BO78DRAFT_340668"/>